<name>A0ACA9QF38_9GLOM</name>
<dbReference type="EMBL" id="CAJVPW010041695">
    <property type="protein sequence ID" value="CAG8748800.1"/>
    <property type="molecule type" value="Genomic_DNA"/>
</dbReference>
<dbReference type="Proteomes" id="UP000789366">
    <property type="component" value="Unassembled WGS sequence"/>
</dbReference>
<comment type="caution">
    <text evidence="1">The sequence shown here is derived from an EMBL/GenBank/DDBJ whole genome shotgun (WGS) entry which is preliminary data.</text>
</comment>
<protein>
    <submittedName>
        <fullName evidence="1">11010_t:CDS:1</fullName>
    </submittedName>
</protein>
<evidence type="ECO:0000313" key="1">
    <source>
        <dbReference type="EMBL" id="CAG8748800.1"/>
    </source>
</evidence>
<evidence type="ECO:0000313" key="2">
    <source>
        <dbReference type="Proteomes" id="UP000789366"/>
    </source>
</evidence>
<proteinExistence type="predicted"/>
<reference evidence="1" key="1">
    <citation type="submission" date="2021-06" db="EMBL/GenBank/DDBJ databases">
        <authorList>
            <person name="Kallberg Y."/>
            <person name="Tangrot J."/>
            <person name="Rosling A."/>
        </authorList>
    </citation>
    <scope>NUCLEOTIDE SEQUENCE</scope>
    <source>
        <strain evidence="1">28 12/20/2015</strain>
    </source>
</reference>
<sequence length="178" mass="20570">MTSPQSSNQNRNKSLFYATFLDGFRGVAALCVVWAHSQTWYGQRLDFNSFDFLGFYGVIMFFVLSAFLLTLRMLLDWEQYHEKKAKNNTDSDLVVVNETEHLESDVEFEANFSNVPLLSSTNDHLEKSVDLETNLSNVSPLSSTIYDNITEIPSLEEKPVNFFYHYIRKSVWPKCQTP</sequence>
<organism evidence="1 2">
    <name type="scientific">Cetraspora pellucida</name>
    <dbReference type="NCBI Taxonomy" id="1433469"/>
    <lineage>
        <taxon>Eukaryota</taxon>
        <taxon>Fungi</taxon>
        <taxon>Fungi incertae sedis</taxon>
        <taxon>Mucoromycota</taxon>
        <taxon>Glomeromycotina</taxon>
        <taxon>Glomeromycetes</taxon>
        <taxon>Diversisporales</taxon>
        <taxon>Gigasporaceae</taxon>
        <taxon>Cetraspora</taxon>
    </lineage>
</organism>
<feature type="non-terminal residue" evidence="1">
    <location>
        <position position="178"/>
    </location>
</feature>
<accession>A0ACA9QF38</accession>
<gene>
    <name evidence="1" type="ORF">SPELUC_LOCUS14333</name>
</gene>
<keyword evidence="2" id="KW-1185">Reference proteome</keyword>